<protein>
    <submittedName>
        <fullName evidence="1">Uncharacterized protein</fullName>
    </submittedName>
</protein>
<evidence type="ECO:0000313" key="2">
    <source>
        <dbReference type="Proteomes" id="UP000237438"/>
    </source>
</evidence>
<proteinExistence type="predicted"/>
<reference evidence="1 2" key="1">
    <citation type="submission" date="2017-10" db="EMBL/GenBank/DDBJ databases">
        <title>Development of genomic resources for the powdery mildew, Erysiphe pulchra.</title>
        <authorList>
            <person name="Wadl P.A."/>
            <person name="Mack B.M."/>
            <person name="Moore G."/>
            <person name="Beltz S.B."/>
        </authorList>
    </citation>
    <scope>NUCLEOTIDE SEQUENCE [LARGE SCALE GENOMIC DNA]</scope>
    <source>
        <strain evidence="1">Cflorida</strain>
    </source>
</reference>
<sequence>MLHILYFTDRRYHQNTGARINKHHSISKKPKQRCYICQNESCRSCNHTEQERWACRTKIRNMVNSRLNPRPFNNKHFQERFRQYTLDCEFNDPIDDKIQEEELNKVLNSLVLDINEGLDESLSDKEQHHTATNYTSYGEIDLQNAV</sequence>
<organism evidence="1 2">
    <name type="scientific">Erysiphe pulchra</name>
    <dbReference type="NCBI Taxonomy" id="225359"/>
    <lineage>
        <taxon>Eukaryota</taxon>
        <taxon>Fungi</taxon>
        <taxon>Dikarya</taxon>
        <taxon>Ascomycota</taxon>
        <taxon>Pezizomycotina</taxon>
        <taxon>Leotiomycetes</taxon>
        <taxon>Erysiphales</taxon>
        <taxon>Erysiphaceae</taxon>
        <taxon>Erysiphe</taxon>
    </lineage>
</organism>
<dbReference type="Proteomes" id="UP000237438">
    <property type="component" value="Unassembled WGS sequence"/>
</dbReference>
<dbReference type="OrthoDB" id="3599542at2759"/>
<accession>A0A2S4PN33</accession>
<comment type="caution">
    <text evidence="1">The sequence shown here is derived from an EMBL/GenBank/DDBJ whole genome shotgun (WGS) entry which is preliminary data.</text>
</comment>
<evidence type="ECO:0000313" key="1">
    <source>
        <dbReference type="EMBL" id="POS83446.1"/>
    </source>
</evidence>
<dbReference type="EMBL" id="PEDP01001577">
    <property type="protein sequence ID" value="POS83446.1"/>
    <property type="molecule type" value="Genomic_DNA"/>
</dbReference>
<gene>
    <name evidence="1" type="ORF">EPUL_004676</name>
</gene>
<name>A0A2S4PN33_9PEZI</name>
<keyword evidence="2" id="KW-1185">Reference proteome</keyword>
<dbReference type="AlphaFoldDB" id="A0A2S4PN33"/>